<feature type="transmembrane region" description="Helical" evidence="5">
    <location>
        <begin position="359"/>
        <end position="378"/>
    </location>
</feature>
<feature type="transmembrane region" description="Helical" evidence="5">
    <location>
        <begin position="12"/>
        <end position="31"/>
    </location>
</feature>
<feature type="transmembrane region" description="Helical" evidence="5">
    <location>
        <begin position="114"/>
        <end position="138"/>
    </location>
</feature>
<evidence type="ECO:0000313" key="6">
    <source>
        <dbReference type="EMBL" id="GMH73725.1"/>
    </source>
</evidence>
<dbReference type="Proteomes" id="UP001165122">
    <property type="component" value="Unassembled WGS sequence"/>
</dbReference>
<proteinExistence type="predicted"/>
<keyword evidence="7" id="KW-1185">Reference proteome</keyword>
<feature type="transmembrane region" description="Helical" evidence="5">
    <location>
        <begin position="150"/>
        <end position="173"/>
    </location>
</feature>
<protein>
    <recommendedName>
        <fullName evidence="8">Auxin efflux carrier</fullName>
    </recommendedName>
</protein>
<feature type="transmembrane region" description="Helical" evidence="5">
    <location>
        <begin position="79"/>
        <end position="102"/>
    </location>
</feature>
<dbReference type="InterPro" id="IPR039305">
    <property type="entry name" value="PILS2/6"/>
</dbReference>
<feature type="transmembrane region" description="Helical" evidence="5">
    <location>
        <begin position="241"/>
        <end position="259"/>
    </location>
</feature>
<evidence type="ECO:0000256" key="2">
    <source>
        <dbReference type="ARBA" id="ARBA00022692"/>
    </source>
</evidence>
<keyword evidence="2 5" id="KW-0812">Transmembrane</keyword>
<name>A0A9W7APP1_9STRA</name>
<evidence type="ECO:0000256" key="1">
    <source>
        <dbReference type="ARBA" id="ARBA00004141"/>
    </source>
</evidence>
<feature type="transmembrane region" description="Helical" evidence="5">
    <location>
        <begin position="399"/>
        <end position="418"/>
    </location>
</feature>
<evidence type="ECO:0008006" key="8">
    <source>
        <dbReference type="Google" id="ProtNLM"/>
    </source>
</evidence>
<organism evidence="6 7">
    <name type="scientific">Triparma laevis f. longispina</name>
    <dbReference type="NCBI Taxonomy" id="1714387"/>
    <lineage>
        <taxon>Eukaryota</taxon>
        <taxon>Sar</taxon>
        <taxon>Stramenopiles</taxon>
        <taxon>Ochrophyta</taxon>
        <taxon>Bolidophyceae</taxon>
        <taxon>Parmales</taxon>
        <taxon>Triparmaceae</taxon>
        <taxon>Triparma</taxon>
    </lineage>
</organism>
<dbReference type="GO" id="GO:0055085">
    <property type="term" value="P:transmembrane transport"/>
    <property type="evidence" value="ECO:0007669"/>
    <property type="project" value="InterPro"/>
</dbReference>
<keyword evidence="3 5" id="KW-1133">Transmembrane helix</keyword>
<dbReference type="InterPro" id="IPR004776">
    <property type="entry name" value="Mem_transp_PIN-like"/>
</dbReference>
<dbReference type="AlphaFoldDB" id="A0A9W7APP1"/>
<evidence type="ECO:0000313" key="7">
    <source>
        <dbReference type="Proteomes" id="UP001165122"/>
    </source>
</evidence>
<reference evidence="7" key="1">
    <citation type="journal article" date="2023" name="Commun. Biol.">
        <title>Genome analysis of Parmales, the sister group of diatoms, reveals the evolutionary specialization of diatoms from phago-mixotrophs to photoautotrophs.</title>
        <authorList>
            <person name="Ban H."/>
            <person name="Sato S."/>
            <person name="Yoshikawa S."/>
            <person name="Yamada K."/>
            <person name="Nakamura Y."/>
            <person name="Ichinomiya M."/>
            <person name="Sato N."/>
            <person name="Blanc-Mathieu R."/>
            <person name="Endo H."/>
            <person name="Kuwata A."/>
            <person name="Ogata H."/>
        </authorList>
    </citation>
    <scope>NUCLEOTIDE SEQUENCE [LARGE SCALE GENOMIC DNA]</scope>
    <source>
        <strain evidence="7">NIES 3700</strain>
    </source>
</reference>
<comment type="caution">
    <text evidence="6">The sequence shown here is derived from an EMBL/GenBank/DDBJ whole genome shotgun (WGS) entry which is preliminary data.</text>
</comment>
<gene>
    <name evidence="6" type="ORF">TrLO_g14526</name>
</gene>
<dbReference type="OrthoDB" id="191139at2759"/>
<evidence type="ECO:0000256" key="3">
    <source>
        <dbReference type="ARBA" id="ARBA00022989"/>
    </source>
</evidence>
<keyword evidence="4 5" id="KW-0472">Membrane</keyword>
<evidence type="ECO:0000256" key="4">
    <source>
        <dbReference type="ARBA" id="ARBA00023136"/>
    </source>
</evidence>
<dbReference type="Gene3D" id="1.20.1530.20">
    <property type="match status" value="1"/>
</dbReference>
<feature type="transmembrane region" description="Helical" evidence="5">
    <location>
        <begin position="326"/>
        <end position="347"/>
    </location>
</feature>
<dbReference type="Pfam" id="PF03547">
    <property type="entry name" value="Mem_trans"/>
    <property type="match status" value="1"/>
</dbReference>
<dbReference type="GO" id="GO:0016020">
    <property type="term" value="C:membrane"/>
    <property type="evidence" value="ECO:0007669"/>
    <property type="project" value="UniProtKB-SubCell"/>
</dbReference>
<dbReference type="PANTHER" id="PTHR31419:SF1">
    <property type="entry name" value="PROTEIN PIN-LIKES 6"/>
    <property type="match status" value="1"/>
</dbReference>
<dbReference type="EMBL" id="BRXW01000680">
    <property type="protein sequence ID" value="GMH73725.1"/>
    <property type="molecule type" value="Genomic_DNA"/>
</dbReference>
<comment type="subcellular location">
    <subcellularLocation>
        <location evidence="1">Membrane</location>
        <topology evidence="1">Multi-pass membrane protein</topology>
    </subcellularLocation>
</comment>
<feature type="transmembrane region" description="Helical" evidence="5">
    <location>
        <begin position="279"/>
        <end position="305"/>
    </location>
</feature>
<evidence type="ECO:0000256" key="5">
    <source>
        <dbReference type="SAM" id="Phobius"/>
    </source>
</evidence>
<dbReference type="InterPro" id="IPR038770">
    <property type="entry name" value="Na+/solute_symporter_sf"/>
</dbReference>
<dbReference type="PANTHER" id="PTHR31419">
    <property type="entry name" value="PROTEIN PIN-LIKES 2"/>
    <property type="match status" value="1"/>
</dbReference>
<sequence>MSSSIFLSSLQSIGNAISLAAAGSYLAHLGIVTKENKKMLAKVSKNLTIPCLLFTKMLACNQDWSTEPCPDVFNSVRQAWYLMLYPIWVVATGILVGLLMCYLSGSPKRIYKTVIAATAFGNSTGLPITLLTVIHLSFDKSTELGAIDPTLFLSVYLLTYPVLQWGVGGWLLAPVAEAHPLLDNGDSTNAARTSSFENHVLAQFSDDEIDTRTDKLLDHNNSKPKGKFDVKKCILAILKKVLQPPVIASMLGLFIAAIHQVRGLFVDLSDRDNDAPLEWFFNGLNTVGDSAVPINMFILGSSLYYSAKGVGTSVPEDEKLPMRTMLAIIFGKLVIMPAIGIGTAMLMRQFLSIPEDIDASFYLVIMLVTATPTANNVMVMAELGGQSKEAMAMSIFSQYLCAPIVLTASVGVIVTIASKW</sequence>
<accession>A0A9W7APP1</accession>